<dbReference type="InterPro" id="IPR043504">
    <property type="entry name" value="Peptidase_S1_PA_chymotrypsin"/>
</dbReference>
<evidence type="ECO:0000313" key="5">
    <source>
        <dbReference type="Proteomes" id="UP000677054"/>
    </source>
</evidence>
<dbReference type="OrthoDB" id="6338546at2759"/>
<dbReference type="SMART" id="SM00020">
    <property type="entry name" value="Tryp_SPc"/>
    <property type="match status" value="1"/>
</dbReference>
<reference evidence="4" key="1">
    <citation type="submission" date="2020-11" db="EMBL/GenBank/DDBJ databases">
        <authorList>
            <person name="Tran Van P."/>
        </authorList>
    </citation>
    <scope>NUCLEOTIDE SEQUENCE</scope>
</reference>
<dbReference type="InterPro" id="IPR051487">
    <property type="entry name" value="Ser/Thr_Proteases_Immune/Dev"/>
</dbReference>
<keyword evidence="5" id="KW-1185">Reference proteome</keyword>
<dbReference type="EMBL" id="CAJPEV010000470">
    <property type="protein sequence ID" value="CAG0885611.1"/>
    <property type="molecule type" value="Genomic_DNA"/>
</dbReference>
<dbReference type="GO" id="GO:0004252">
    <property type="term" value="F:serine-type endopeptidase activity"/>
    <property type="evidence" value="ECO:0007669"/>
    <property type="project" value="InterPro"/>
</dbReference>
<dbReference type="SUPFAM" id="SSF50494">
    <property type="entry name" value="Trypsin-like serine proteases"/>
    <property type="match status" value="1"/>
</dbReference>
<keyword evidence="1" id="KW-1015">Disulfide bond</keyword>
<dbReference type="PROSITE" id="PS50240">
    <property type="entry name" value="TRYPSIN_DOM"/>
    <property type="match status" value="1"/>
</dbReference>
<organism evidence="4">
    <name type="scientific">Darwinula stevensoni</name>
    <dbReference type="NCBI Taxonomy" id="69355"/>
    <lineage>
        <taxon>Eukaryota</taxon>
        <taxon>Metazoa</taxon>
        <taxon>Ecdysozoa</taxon>
        <taxon>Arthropoda</taxon>
        <taxon>Crustacea</taxon>
        <taxon>Oligostraca</taxon>
        <taxon>Ostracoda</taxon>
        <taxon>Podocopa</taxon>
        <taxon>Podocopida</taxon>
        <taxon>Darwinulocopina</taxon>
        <taxon>Darwinuloidea</taxon>
        <taxon>Darwinulidae</taxon>
        <taxon>Darwinula</taxon>
    </lineage>
</organism>
<protein>
    <recommendedName>
        <fullName evidence="3">Peptidase S1 domain-containing protein</fullName>
    </recommendedName>
</protein>
<name>A0A7R8X9I7_9CRUS</name>
<sequence>MQCSVAMTLQCSAFELPSSCLCWQAAFTYNGNRVCGSSTALQNPVNVERSLKVNLYGVGASGPGFNCTVTCGNLQWIFKKRTSDMPSNGYVQGLSLDETFCHLVDFRGGYALDVQVPMRVLRPHRDLRIVSSRKGNVKHSTFHLRPCTVPIIAPNNLLACGISRIASRSELYPRENPAKGTRGLEFDRTLGVTPVPNQGKFPWMVRVIQDHSDVKGPASMIDMFSLLPFVSEGPPGILYATLGDLDRSTSSESQSVDIPAIRIMHPGLGTPTNIFNDIGLLRLQTPVNFQIYPHIRPMCLSSSSAIPRAGETVTIAAWGGIGGEPASMKLMETTMKVRENCDGSFGSLGSFYANFTSFICAEGAVKVCYGYGECSGRPLMYQTRAGYYEDFGVIANTSPDCWHHYDAVFTKTASYVDYIKNSTGDAQWCPPPGSAS</sequence>
<dbReference type="EMBL" id="LR899987">
    <property type="protein sequence ID" value="CAD7243643.1"/>
    <property type="molecule type" value="Genomic_DNA"/>
</dbReference>
<gene>
    <name evidence="4" type="ORF">DSTB1V02_LOCUS3559</name>
</gene>
<evidence type="ECO:0000256" key="2">
    <source>
        <dbReference type="ARBA" id="ARBA00024195"/>
    </source>
</evidence>
<proteinExistence type="inferred from homology"/>
<dbReference type="AlphaFoldDB" id="A0A7R8X9I7"/>
<dbReference type="Gene3D" id="2.40.10.10">
    <property type="entry name" value="Trypsin-like serine proteases"/>
    <property type="match status" value="1"/>
</dbReference>
<comment type="similarity">
    <text evidence="2">Belongs to the peptidase S1 family. CLIP subfamily.</text>
</comment>
<dbReference type="PANTHER" id="PTHR24256">
    <property type="entry name" value="TRYPTASE-RELATED"/>
    <property type="match status" value="1"/>
</dbReference>
<dbReference type="InterPro" id="IPR009003">
    <property type="entry name" value="Peptidase_S1_PA"/>
</dbReference>
<evidence type="ECO:0000313" key="4">
    <source>
        <dbReference type="EMBL" id="CAD7243643.1"/>
    </source>
</evidence>
<accession>A0A7R8X9I7</accession>
<dbReference type="InterPro" id="IPR001254">
    <property type="entry name" value="Trypsin_dom"/>
</dbReference>
<evidence type="ECO:0000256" key="1">
    <source>
        <dbReference type="ARBA" id="ARBA00023157"/>
    </source>
</evidence>
<dbReference type="GO" id="GO:0006508">
    <property type="term" value="P:proteolysis"/>
    <property type="evidence" value="ECO:0007669"/>
    <property type="project" value="InterPro"/>
</dbReference>
<dbReference type="Proteomes" id="UP000677054">
    <property type="component" value="Unassembled WGS sequence"/>
</dbReference>
<dbReference type="Pfam" id="PF00089">
    <property type="entry name" value="Trypsin"/>
    <property type="match status" value="1"/>
</dbReference>
<feature type="domain" description="Peptidase S1" evidence="3">
    <location>
        <begin position="189"/>
        <end position="424"/>
    </location>
</feature>
<evidence type="ECO:0000259" key="3">
    <source>
        <dbReference type="PROSITE" id="PS50240"/>
    </source>
</evidence>